<proteinExistence type="predicted"/>
<evidence type="ECO:0000313" key="1">
    <source>
        <dbReference type="EMBL" id="TMW56258.1"/>
    </source>
</evidence>
<accession>A0A8K1C4N4</accession>
<comment type="caution">
    <text evidence="1">The sequence shown here is derived from an EMBL/GenBank/DDBJ whole genome shotgun (WGS) entry which is preliminary data.</text>
</comment>
<reference evidence="1" key="1">
    <citation type="submission" date="2019-03" db="EMBL/GenBank/DDBJ databases">
        <title>Long read genome sequence of the mycoparasitic Pythium oligandrum ATCC 38472 isolated from sugarbeet rhizosphere.</title>
        <authorList>
            <person name="Gaulin E."/>
        </authorList>
    </citation>
    <scope>NUCLEOTIDE SEQUENCE</scope>
    <source>
        <strain evidence="1">ATCC 38472_TT</strain>
    </source>
</reference>
<evidence type="ECO:0000313" key="2">
    <source>
        <dbReference type="Proteomes" id="UP000794436"/>
    </source>
</evidence>
<organism evidence="1 2">
    <name type="scientific">Pythium oligandrum</name>
    <name type="common">Mycoparasitic fungus</name>
    <dbReference type="NCBI Taxonomy" id="41045"/>
    <lineage>
        <taxon>Eukaryota</taxon>
        <taxon>Sar</taxon>
        <taxon>Stramenopiles</taxon>
        <taxon>Oomycota</taxon>
        <taxon>Peronosporomycetes</taxon>
        <taxon>Pythiales</taxon>
        <taxon>Pythiaceae</taxon>
        <taxon>Pythium</taxon>
    </lineage>
</organism>
<sequence>MVEFVAAVENAVREYVWAAQWLRGAGDTRLLFSLNVLRGHKTSTEMARPVVLSGQGPQAPTQLCQMLRDEIRAWREEKSRLKLTSDGLERLLEALVEAQFEISIVSLADQLGLDGSSDSWHKIIKKAIRLEFILLRDEEEQVDVASMNVLTLLRAVKQVDGGSKCSIRQLEDHVIELQALVV</sequence>
<dbReference type="AlphaFoldDB" id="A0A8K1C4N4"/>
<gene>
    <name evidence="1" type="ORF">Poli38472_008906</name>
</gene>
<protein>
    <submittedName>
        <fullName evidence="1">Uncharacterized protein</fullName>
    </submittedName>
</protein>
<name>A0A8K1C4N4_PYTOL</name>
<keyword evidence="2" id="KW-1185">Reference proteome</keyword>
<dbReference type="Proteomes" id="UP000794436">
    <property type="component" value="Unassembled WGS sequence"/>
</dbReference>
<dbReference type="EMBL" id="SPLM01000146">
    <property type="protein sequence ID" value="TMW56258.1"/>
    <property type="molecule type" value="Genomic_DNA"/>
</dbReference>